<keyword evidence="6" id="KW-0007">Acetylation</keyword>
<comment type="caution">
    <text evidence="6">Lacks conserved residue(s) required for the propagation of feature annotation.</text>
</comment>
<evidence type="ECO:0000256" key="1">
    <source>
        <dbReference type="ARBA" id="ARBA00011076"/>
    </source>
</evidence>
<evidence type="ECO:0000313" key="9">
    <source>
        <dbReference type="Proteomes" id="UP001050975"/>
    </source>
</evidence>
<keyword evidence="4 6" id="KW-0378">Hydrolase</keyword>
<comment type="similarity">
    <text evidence="1 6">Belongs to the glutaminase family.</text>
</comment>
<dbReference type="HAMAP" id="MF_00313">
    <property type="entry name" value="Glutaminase"/>
    <property type="match status" value="1"/>
</dbReference>
<comment type="catalytic activity">
    <reaction evidence="5 6">
        <text>L-glutamine + H2O = L-glutamate + NH4(+)</text>
        <dbReference type="Rhea" id="RHEA:15889"/>
        <dbReference type="ChEBI" id="CHEBI:15377"/>
        <dbReference type="ChEBI" id="CHEBI:28938"/>
        <dbReference type="ChEBI" id="CHEBI:29985"/>
        <dbReference type="ChEBI" id="CHEBI:58359"/>
        <dbReference type="EC" id="3.5.1.2"/>
    </reaction>
</comment>
<evidence type="ECO:0000256" key="6">
    <source>
        <dbReference type="HAMAP-Rule" id="MF_00313"/>
    </source>
</evidence>
<organism evidence="8 9">
    <name type="scientific">Microseira wollei NIES-4236</name>
    <dbReference type="NCBI Taxonomy" id="2530354"/>
    <lineage>
        <taxon>Bacteria</taxon>
        <taxon>Bacillati</taxon>
        <taxon>Cyanobacteriota</taxon>
        <taxon>Cyanophyceae</taxon>
        <taxon>Oscillatoriophycideae</taxon>
        <taxon>Aerosakkonematales</taxon>
        <taxon>Aerosakkonemataceae</taxon>
        <taxon>Microseira</taxon>
    </lineage>
</organism>
<dbReference type="FunFam" id="3.40.710.10:FF:000005">
    <property type="entry name" value="Glutaminase"/>
    <property type="match status" value="1"/>
</dbReference>
<dbReference type="PANTHER" id="PTHR12544:SF29">
    <property type="entry name" value="GLUTAMINASE"/>
    <property type="match status" value="1"/>
</dbReference>
<dbReference type="Pfam" id="PF04960">
    <property type="entry name" value="Glutaminase"/>
    <property type="match status" value="1"/>
</dbReference>
<evidence type="ECO:0000256" key="3">
    <source>
        <dbReference type="ARBA" id="ARBA00012918"/>
    </source>
</evidence>
<dbReference type="AlphaFoldDB" id="A0AAV3XFQ0"/>
<evidence type="ECO:0000313" key="8">
    <source>
        <dbReference type="EMBL" id="GET40685.1"/>
    </source>
</evidence>
<dbReference type="InterPro" id="IPR012338">
    <property type="entry name" value="Beta-lactam/transpept-like"/>
</dbReference>
<keyword evidence="7" id="KW-0175">Coiled coil</keyword>
<dbReference type="Gene3D" id="3.40.710.10">
    <property type="entry name" value="DD-peptidase/beta-lactamase superfamily"/>
    <property type="match status" value="1"/>
</dbReference>
<comment type="subunit">
    <text evidence="2 6">Homotetramer.</text>
</comment>
<feature type="binding site" evidence="6">
    <location>
        <position position="79"/>
    </location>
    <ligand>
        <name>substrate</name>
    </ligand>
</feature>
<accession>A0AAV3XFQ0</accession>
<name>A0AAV3XFQ0_9CYAN</name>
<dbReference type="RefSeq" id="WP_226586732.1">
    <property type="nucleotide sequence ID" value="NZ_BLAY01000097.1"/>
</dbReference>
<dbReference type="GO" id="GO:0004359">
    <property type="term" value="F:glutaminase activity"/>
    <property type="evidence" value="ECO:0007669"/>
    <property type="project" value="UniProtKB-UniRule"/>
</dbReference>
<dbReference type="PANTHER" id="PTHR12544">
    <property type="entry name" value="GLUTAMINASE"/>
    <property type="match status" value="1"/>
</dbReference>
<dbReference type="Proteomes" id="UP001050975">
    <property type="component" value="Unassembled WGS sequence"/>
</dbReference>
<dbReference type="GO" id="GO:0006537">
    <property type="term" value="P:glutamate biosynthetic process"/>
    <property type="evidence" value="ECO:0007669"/>
    <property type="project" value="TreeGrafter"/>
</dbReference>
<keyword evidence="9" id="KW-1185">Reference proteome</keyword>
<dbReference type="EMBL" id="BLAY01000097">
    <property type="protein sequence ID" value="GET40685.1"/>
    <property type="molecule type" value="Genomic_DNA"/>
</dbReference>
<evidence type="ECO:0000256" key="2">
    <source>
        <dbReference type="ARBA" id="ARBA00011881"/>
    </source>
</evidence>
<evidence type="ECO:0000256" key="7">
    <source>
        <dbReference type="SAM" id="Coils"/>
    </source>
</evidence>
<protein>
    <recommendedName>
        <fullName evidence="3 6">Glutaminase</fullName>
        <ecNumber evidence="3 6">3.5.1.2</ecNumber>
    </recommendedName>
</protein>
<evidence type="ECO:0000256" key="5">
    <source>
        <dbReference type="ARBA" id="ARBA00049534"/>
    </source>
</evidence>
<dbReference type="InterPro" id="IPR015868">
    <property type="entry name" value="Glutaminase"/>
</dbReference>
<evidence type="ECO:0000256" key="4">
    <source>
        <dbReference type="ARBA" id="ARBA00022801"/>
    </source>
</evidence>
<comment type="caution">
    <text evidence="8">The sequence shown here is derived from an EMBL/GenBank/DDBJ whole genome shotgun (WGS) entry which is preliminary data.</text>
</comment>
<feature type="binding site" evidence="6">
    <location>
        <position position="129"/>
    </location>
    <ligand>
        <name>substrate</name>
    </ligand>
</feature>
<gene>
    <name evidence="6" type="primary">glsA</name>
    <name evidence="8" type="ORF">MiSe_54960</name>
</gene>
<dbReference type="GO" id="GO:0006543">
    <property type="term" value="P:L-glutamine catabolic process"/>
    <property type="evidence" value="ECO:0007669"/>
    <property type="project" value="TreeGrafter"/>
</dbReference>
<dbReference type="EC" id="3.5.1.2" evidence="3 6"/>
<dbReference type="SUPFAM" id="SSF56601">
    <property type="entry name" value="beta-lactamase/transpeptidase-like"/>
    <property type="match status" value="1"/>
</dbReference>
<dbReference type="NCBIfam" id="TIGR03814">
    <property type="entry name" value="Gln_ase"/>
    <property type="match status" value="1"/>
</dbReference>
<proteinExistence type="inferred from homology"/>
<sequence length="438" mass="48547">MVDPYLQSLASSIGAIASPFYAYLSDLHAKYQPPIDGAIAPDLAELALVNPDSFGICVVTVEGQTFQVGDCQEMFPIQSLSRAFLYGLALEDWGRDYVNQKVGVEPGQETSNSIVLDRKTNRPHNPLLNAGAIVTTDLIKGNGATERLQRVLEMFRRYTGRELNINMLAFLSGKAAGNRDRAIAYLMLNFGQISNRIAETLDLYFQQSAITLNCRDLAIMAATLANGGINPITKELAIDAQYVQDTISVMLTCGMKEYSGDWTYRIGIPAQAAINGGMIAVVPQKLGIGIFSPLLDARGNSIRGIKVCEDISKDQGLHLFNIYEKNQQMLKYIQQVDKVTAAAAALESDRIEPHILSELKQVCDRSDELGQLARVFLGMVEQVKAREEKLKQQVEELKIEIDRSKQAQQVAEIVEAESFQSIKHKLQRMKEKKSKQSQ</sequence>
<reference evidence="8" key="1">
    <citation type="submission" date="2019-10" db="EMBL/GenBank/DDBJ databases">
        <title>Draft genome sequece of Microseira wollei NIES-4236.</title>
        <authorList>
            <person name="Yamaguchi H."/>
            <person name="Suzuki S."/>
            <person name="Kawachi M."/>
        </authorList>
    </citation>
    <scope>NUCLEOTIDE SEQUENCE</scope>
    <source>
        <strain evidence="8">NIES-4236</strain>
    </source>
</reference>
<feature type="coiled-coil region" evidence="7">
    <location>
        <begin position="380"/>
        <end position="407"/>
    </location>
</feature>
<feature type="binding site" evidence="6">
    <location>
        <position position="204"/>
    </location>
    <ligand>
        <name>substrate</name>
    </ligand>
</feature>